<feature type="domain" description="Integrase catalytic" evidence="1">
    <location>
        <begin position="405"/>
        <end position="609"/>
    </location>
</feature>
<dbReference type="CDD" id="cd09272">
    <property type="entry name" value="RNase_HI_RT_Ty1"/>
    <property type="match status" value="1"/>
</dbReference>
<dbReference type="InterPro" id="IPR043502">
    <property type="entry name" value="DNA/RNA_pol_sf"/>
</dbReference>
<dbReference type="GO" id="GO:0003676">
    <property type="term" value="F:nucleic acid binding"/>
    <property type="evidence" value="ECO:0007669"/>
    <property type="project" value="InterPro"/>
</dbReference>
<evidence type="ECO:0000313" key="2">
    <source>
        <dbReference type="EMBL" id="KAJ9547158.1"/>
    </source>
</evidence>
<dbReference type="InterPro" id="IPR013103">
    <property type="entry name" value="RVT_2"/>
</dbReference>
<comment type="caution">
    <text evidence="2">The sequence shown here is derived from an EMBL/GenBank/DDBJ whole genome shotgun (WGS) entry which is preliminary data.</text>
</comment>
<dbReference type="SUPFAM" id="SSF53098">
    <property type="entry name" value="Ribonuclease H-like"/>
    <property type="match status" value="1"/>
</dbReference>
<dbReference type="PROSITE" id="PS50994">
    <property type="entry name" value="INTEGRASE"/>
    <property type="match status" value="1"/>
</dbReference>
<dbReference type="InterPro" id="IPR057670">
    <property type="entry name" value="SH3_retrovirus"/>
</dbReference>
<name>A0AA38SYH1_9ASTR</name>
<accession>A0AA38SYH1</accession>
<organism evidence="2 3">
    <name type="scientific">Centaurea solstitialis</name>
    <name type="common">yellow star-thistle</name>
    <dbReference type="NCBI Taxonomy" id="347529"/>
    <lineage>
        <taxon>Eukaryota</taxon>
        <taxon>Viridiplantae</taxon>
        <taxon>Streptophyta</taxon>
        <taxon>Embryophyta</taxon>
        <taxon>Tracheophyta</taxon>
        <taxon>Spermatophyta</taxon>
        <taxon>Magnoliopsida</taxon>
        <taxon>eudicotyledons</taxon>
        <taxon>Gunneridae</taxon>
        <taxon>Pentapetalae</taxon>
        <taxon>asterids</taxon>
        <taxon>campanulids</taxon>
        <taxon>Asterales</taxon>
        <taxon>Asteraceae</taxon>
        <taxon>Carduoideae</taxon>
        <taxon>Cardueae</taxon>
        <taxon>Centaureinae</taxon>
        <taxon>Centaurea</taxon>
    </lineage>
</organism>
<dbReference type="InterPro" id="IPR036397">
    <property type="entry name" value="RNaseH_sf"/>
</dbReference>
<dbReference type="Proteomes" id="UP001172457">
    <property type="component" value="Chromosome 5"/>
</dbReference>
<dbReference type="PANTHER" id="PTHR11439:SF484">
    <property type="entry name" value="REVERSE TRANSCRIPTASE TY1_COPIA-TYPE DOMAIN-CONTAINING PROTEIN"/>
    <property type="match status" value="1"/>
</dbReference>
<dbReference type="InterPro" id="IPR012337">
    <property type="entry name" value="RNaseH-like_sf"/>
</dbReference>
<sequence length="688" mass="78561">MEHGIPLPTKKSKVGCYWIFTPKVGPDGKLARLKDCLVAKGYTQIFGLDYGDTFSLVAKMTSIRLLLSVAVMQDWPRYQLDIKNSFLHGDLQEEVYMEQPPGFVAQGESGLVYKLRKSFYGLKQSPRAWFGRFNAVVKEFGMCQSIANHSVFYRLSGIRCTYLIVYVDDIIIIGNDHDGIKHLKAHLFKHFQTKDMGKFRYFLGIEVAKSKDEISISQRKYALDILEETRLTDCKPVESPMDPNVKLLLRQGVIRRSRKILKIVTRPDISFAVSIVSQFLNAPRDTHWEAALRIVKYIKGAPGKALLYENKGGTEVSCYADANYDGCPFSKRSTSGYCIFFGGNQVSLKSKNQNVVARSSVEAEYCAMANATCELIWIKQLLEELRFCKVSQMKLIRDNQAALHIASNPIFHERTKHIEIDYHFVQEKLLDGLIVTEFLADGFTKSLRGPRLKYIYSKLGAYDVYVPFWIMPTLSSLESFECESCHLGKHTRGVFPKCVNNRVSAPFSLVHTHVWSPSRVCSTLGFQYFVTFSDNYSHESSCPQTPQQNSMAERKNLHLVKTIRTLLLHANLPLTFWADIVMPACYLINRMPSSVLQNQTPFLVLFPTQKPYHFSLHPIGFVCFVHYLEPGRDKLEPKAVKCVFLGYSRLQKGYKCYSPSLHKYFMVADVNSLTINSIISYITTRDQY</sequence>
<reference evidence="2" key="1">
    <citation type="submission" date="2023-03" db="EMBL/GenBank/DDBJ databases">
        <title>Chromosome-scale reference genome and RAD-based genetic map of yellow starthistle (Centaurea solstitialis) reveal putative structural variation and QTLs associated with invader traits.</title>
        <authorList>
            <person name="Reatini B."/>
            <person name="Cang F.A."/>
            <person name="Jiang Q."/>
            <person name="Mckibben M.T.W."/>
            <person name="Barker M.S."/>
            <person name="Rieseberg L.H."/>
            <person name="Dlugosch K.M."/>
        </authorList>
    </citation>
    <scope>NUCLEOTIDE SEQUENCE</scope>
    <source>
        <strain evidence="2">CAN-66</strain>
        <tissue evidence="2">Leaf</tissue>
    </source>
</reference>
<dbReference type="PANTHER" id="PTHR11439">
    <property type="entry name" value="GAG-POL-RELATED RETROTRANSPOSON"/>
    <property type="match status" value="1"/>
</dbReference>
<dbReference type="InterPro" id="IPR001584">
    <property type="entry name" value="Integrase_cat-core"/>
</dbReference>
<dbReference type="GO" id="GO:0015074">
    <property type="term" value="P:DNA integration"/>
    <property type="evidence" value="ECO:0007669"/>
    <property type="project" value="InterPro"/>
</dbReference>
<protein>
    <recommendedName>
        <fullName evidence="1">Integrase catalytic domain-containing protein</fullName>
    </recommendedName>
</protein>
<dbReference type="Pfam" id="PF07727">
    <property type="entry name" value="RVT_2"/>
    <property type="match status" value="1"/>
</dbReference>
<proteinExistence type="predicted"/>
<dbReference type="Gene3D" id="3.30.420.10">
    <property type="entry name" value="Ribonuclease H-like superfamily/Ribonuclease H"/>
    <property type="match status" value="1"/>
</dbReference>
<dbReference type="SUPFAM" id="SSF56672">
    <property type="entry name" value="DNA/RNA polymerases"/>
    <property type="match status" value="1"/>
</dbReference>
<evidence type="ECO:0000313" key="3">
    <source>
        <dbReference type="Proteomes" id="UP001172457"/>
    </source>
</evidence>
<keyword evidence="3" id="KW-1185">Reference proteome</keyword>
<dbReference type="EMBL" id="JARYMX010000005">
    <property type="protein sequence ID" value="KAJ9547158.1"/>
    <property type="molecule type" value="Genomic_DNA"/>
</dbReference>
<dbReference type="Pfam" id="PF25597">
    <property type="entry name" value="SH3_retrovirus"/>
    <property type="match status" value="1"/>
</dbReference>
<gene>
    <name evidence="2" type="ORF">OSB04_019701</name>
</gene>
<dbReference type="AlphaFoldDB" id="A0AA38SYH1"/>
<evidence type="ECO:0000259" key="1">
    <source>
        <dbReference type="PROSITE" id="PS50994"/>
    </source>
</evidence>